<name>A0A4D9ENP1_9SAUR</name>
<evidence type="ECO:0000313" key="2">
    <source>
        <dbReference type="EMBL" id="TFK10675.1"/>
    </source>
</evidence>
<comment type="caution">
    <text evidence="2">The sequence shown here is derived from an EMBL/GenBank/DDBJ whole genome shotgun (WGS) entry which is preliminary data.</text>
</comment>
<evidence type="ECO:0000313" key="3">
    <source>
        <dbReference type="Proteomes" id="UP000297703"/>
    </source>
</evidence>
<evidence type="ECO:0000256" key="1">
    <source>
        <dbReference type="SAM" id="MobiDB-lite"/>
    </source>
</evidence>
<accession>A0A4D9ENP1</accession>
<reference evidence="2 3" key="1">
    <citation type="submission" date="2019-04" db="EMBL/GenBank/DDBJ databases">
        <title>Draft genome of the big-headed turtle Platysternon megacephalum.</title>
        <authorList>
            <person name="Gong S."/>
        </authorList>
    </citation>
    <scope>NUCLEOTIDE SEQUENCE [LARGE SCALE GENOMIC DNA]</scope>
    <source>
        <strain evidence="2">DO16091913</strain>
        <tissue evidence="2">Muscle</tissue>
    </source>
</reference>
<protein>
    <submittedName>
        <fullName evidence="2">Fanconi anemia group B protein</fullName>
    </submittedName>
</protein>
<organism evidence="2 3">
    <name type="scientific">Platysternon megacephalum</name>
    <name type="common">big-headed turtle</name>
    <dbReference type="NCBI Taxonomy" id="55544"/>
    <lineage>
        <taxon>Eukaryota</taxon>
        <taxon>Metazoa</taxon>
        <taxon>Chordata</taxon>
        <taxon>Craniata</taxon>
        <taxon>Vertebrata</taxon>
        <taxon>Euteleostomi</taxon>
        <taxon>Archelosauria</taxon>
        <taxon>Testudinata</taxon>
        <taxon>Testudines</taxon>
        <taxon>Cryptodira</taxon>
        <taxon>Durocryptodira</taxon>
        <taxon>Testudinoidea</taxon>
        <taxon>Platysternidae</taxon>
        <taxon>Platysternon</taxon>
    </lineage>
</organism>
<reference evidence="2 3" key="2">
    <citation type="submission" date="2019-04" db="EMBL/GenBank/DDBJ databases">
        <title>The genome sequence of big-headed turtle.</title>
        <authorList>
            <person name="Gong S."/>
        </authorList>
    </citation>
    <scope>NUCLEOTIDE SEQUENCE [LARGE SCALE GENOMIC DNA]</scope>
    <source>
        <strain evidence="2">DO16091913</strain>
        <tissue evidence="2">Muscle</tissue>
    </source>
</reference>
<keyword evidence="3" id="KW-1185">Reference proteome</keyword>
<sequence length="103" mass="11509">MKARRKQKAGVSSAGHPGNALLPVASEGPPVERPYPCPLMIITRGRSKFVVTENRAARLVLYLRLCHLIRKALDTRQSWPSIAGESCRCPHFKPLEQCCCILR</sequence>
<feature type="region of interest" description="Disordered" evidence="1">
    <location>
        <begin position="1"/>
        <end position="27"/>
    </location>
</feature>
<dbReference type="EMBL" id="QXTE01000039">
    <property type="protein sequence ID" value="TFK10675.1"/>
    <property type="molecule type" value="Genomic_DNA"/>
</dbReference>
<dbReference type="AlphaFoldDB" id="A0A4D9ENP1"/>
<dbReference type="Proteomes" id="UP000297703">
    <property type="component" value="Unassembled WGS sequence"/>
</dbReference>
<gene>
    <name evidence="2" type="ORF">DR999_PMT06080</name>
</gene>
<proteinExistence type="predicted"/>